<reference evidence="10 11" key="1">
    <citation type="submission" date="2013-12" db="EMBL/GenBank/DDBJ databases">
        <title>Genome and proteome characterization of Caldibacillus debilis GB1 derived from a cellulolytic aero-tolerant co-culture.</title>
        <authorList>
            <person name="Wushke S.T."/>
            <person name="Zhang X."/>
            <person name="Fristensky B."/>
            <person name="Wilkins J.A."/>
            <person name="Levin D.B."/>
            <person name="Sparling R."/>
        </authorList>
    </citation>
    <scope>NUCLEOTIDE SEQUENCE [LARGE SCALE GENOMIC DNA]</scope>
    <source>
        <strain evidence="10 11">GB1</strain>
    </source>
</reference>
<dbReference type="PROSITE" id="PS51372">
    <property type="entry name" value="PRD_2"/>
    <property type="match status" value="2"/>
</dbReference>
<protein>
    <submittedName>
        <fullName evidence="10">Transcriptional antiterminator</fullName>
    </submittedName>
</protein>
<dbReference type="SUPFAM" id="SSF63520">
    <property type="entry name" value="PTS-regulatory domain, PRD"/>
    <property type="match status" value="2"/>
</dbReference>
<dbReference type="InterPro" id="IPR036388">
    <property type="entry name" value="WH-like_DNA-bd_sf"/>
</dbReference>
<dbReference type="InterPro" id="IPR011608">
    <property type="entry name" value="PRD"/>
</dbReference>
<sequence>MINSRLKTILRELMSVKTPLTGAYLANLNKVTPRTTREDIKMLDDLLRMHGARISSLMGRGYQLEVLDDQKFRSFLRNLSAAEQDSAPMPPKTPEERIKYIIRRLLLCDDYLKLDDLAEEMYISKSTIQNDFKSVKKILNDYGLKIIARPNYGLKVTGSELKLRFCLAEYLFDRDDQKEMLLEPPISFLQKKELDLIFHIIMKQLKQHHITMPDIAVNNLMIHMAITIKRIKDGYSIELYQKEIQEIRKQKEYQVAKDIAKEVEKAFGIQIPPAEVAYITIHLLGTKIISRAGGEAEQMIDGEILRIVKAALAKIDEDLKLNIEGDKELILGLALHLKPAVNRYKYGMNIRNPLLNDIKKIYPLAFEAAIIAGLVIGKETGTVIDENEAGYIALHIGAAIERKKMKSQPKRCLVVCASGHGTAKLIQYKLKSYFGNNLDVAGTSEYYNLQQMPLDDIDFIISSVPIPDSFGIPVLEVNAVLNESDLKKIEHFILKNSQSRKNYFRKDLTFLGKRFRSKEEVLEFLHRTLMEKGLVKQNFLEFVYEREKVAPTSFGRIWLPCLIPSLRRAKKHFSPFAPSKNPSTGARNPFSWSSCSAS</sequence>
<keyword evidence="1" id="KW-0808">Transferase</keyword>
<dbReference type="Gene3D" id="3.40.50.2300">
    <property type="match status" value="1"/>
</dbReference>
<evidence type="ECO:0000256" key="2">
    <source>
        <dbReference type="ARBA" id="ARBA00022737"/>
    </source>
</evidence>
<dbReference type="Pfam" id="PF00874">
    <property type="entry name" value="PRD"/>
    <property type="match status" value="2"/>
</dbReference>
<dbReference type="GO" id="GO:0006355">
    <property type="term" value="P:regulation of DNA-templated transcription"/>
    <property type="evidence" value="ECO:0007669"/>
    <property type="project" value="InterPro"/>
</dbReference>
<feature type="domain" description="PRD" evidence="9">
    <location>
        <begin position="188"/>
        <end position="293"/>
    </location>
</feature>
<dbReference type="InterPro" id="IPR007737">
    <property type="entry name" value="Mga_HTH"/>
</dbReference>
<keyword evidence="5" id="KW-0804">Transcription</keyword>
<evidence type="ECO:0000259" key="7">
    <source>
        <dbReference type="PROSITE" id="PS51094"/>
    </source>
</evidence>
<evidence type="ECO:0000256" key="4">
    <source>
        <dbReference type="ARBA" id="ARBA00023159"/>
    </source>
</evidence>
<feature type="compositionally biased region" description="Polar residues" evidence="6">
    <location>
        <begin position="580"/>
        <end position="598"/>
    </location>
</feature>
<accession>A0A420VFJ6</accession>
<keyword evidence="4" id="KW-0010">Activator</keyword>
<name>A0A420VFJ6_9BACI</name>
<dbReference type="InterPro" id="IPR036095">
    <property type="entry name" value="PTS_EIIB-like_sf"/>
</dbReference>
<evidence type="ECO:0000313" key="10">
    <source>
        <dbReference type="EMBL" id="RKO62335.1"/>
    </source>
</evidence>
<feature type="domain" description="PTS EIIA type-2" evidence="7">
    <location>
        <begin position="502"/>
        <end position="598"/>
    </location>
</feature>
<dbReference type="PROSITE" id="PS51094">
    <property type="entry name" value="PTS_EIIA_TYPE_2"/>
    <property type="match status" value="1"/>
</dbReference>
<feature type="domain" description="PTS EIIB type-2" evidence="8">
    <location>
        <begin position="410"/>
        <end position="501"/>
    </location>
</feature>
<evidence type="ECO:0000313" key="11">
    <source>
        <dbReference type="Proteomes" id="UP000286235"/>
    </source>
</evidence>
<dbReference type="Gene3D" id="1.10.10.10">
    <property type="entry name" value="Winged helix-like DNA-binding domain superfamily/Winged helix DNA-binding domain"/>
    <property type="match status" value="2"/>
</dbReference>
<dbReference type="RefSeq" id="WP_306419062.1">
    <property type="nucleotide sequence ID" value="NZ_AZRV01000023.1"/>
</dbReference>
<dbReference type="SUPFAM" id="SSF46785">
    <property type="entry name" value="Winged helix' DNA-binding domain"/>
    <property type="match status" value="1"/>
</dbReference>
<dbReference type="Proteomes" id="UP000286235">
    <property type="component" value="Unassembled WGS sequence"/>
</dbReference>
<evidence type="ECO:0000259" key="9">
    <source>
        <dbReference type="PROSITE" id="PS51372"/>
    </source>
</evidence>
<evidence type="ECO:0000256" key="5">
    <source>
        <dbReference type="ARBA" id="ARBA00023163"/>
    </source>
</evidence>
<dbReference type="Pfam" id="PF08279">
    <property type="entry name" value="HTH_11"/>
    <property type="match status" value="1"/>
</dbReference>
<dbReference type="InterPro" id="IPR036390">
    <property type="entry name" value="WH_DNA-bd_sf"/>
</dbReference>
<dbReference type="Gene3D" id="3.40.930.10">
    <property type="entry name" value="Mannitol-specific EII, Chain A"/>
    <property type="match status" value="1"/>
</dbReference>
<evidence type="ECO:0000256" key="3">
    <source>
        <dbReference type="ARBA" id="ARBA00023015"/>
    </source>
</evidence>
<gene>
    <name evidence="10" type="ORF">Cdeb_01071</name>
</gene>
<comment type="caution">
    <text evidence="10">The sequence shown here is derived from an EMBL/GenBank/DDBJ whole genome shotgun (WGS) entry which is preliminary data.</text>
</comment>
<dbReference type="InterPro" id="IPR036634">
    <property type="entry name" value="PRD_sf"/>
</dbReference>
<evidence type="ECO:0000256" key="6">
    <source>
        <dbReference type="SAM" id="MobiDB-lite"/>
    </source>
</evidence>
<dbReference type="Pfam" id="PF05043">
    <property type="entry name" value="Mga"/>
    <property type="match status" value="1"/>
</dbReference>
<dbReference type="GO" id="GO:0008982">
    <property type="term" value="F:protein-N(PI)-phosphohistidine-sugar phosphotransferase activity"/>
    <property type="evidence" value="ECO:0007669"/>
    <property type="project" value="InterPro"/>
</dbReference>
<dbReference type="SUPFAM" id="SSF55804">
    <property type="entry name" value="Phoshotransferase/anion transport protein"/>
    <property type="match status" value="1"/>
</dbReference>
<dbReference type="EMBL" id="AZRV01000023">
    <property type="protein sequence ID" value="RKO62335.1"/>
    <property type="molecule type" value="Genomic_DNA"/>
</dbReference>
<proteinExistence type="predicted"/>
<dbReference type="PROSITE" id="PS51099">
    <property type="entry name" value="PTS_EIIB_TYPE_2"/>
    <property type="match status" value="1"/>
</dbReference>
<dbReference type="AlphaFoldDB" id="A0A420VFJ6"/>
<dbReference type="InterPro" id="IPR002178">
    <property type="entry name" value="PTS_EIIA_type-2_dom"/>
</dbReference>
<dbReference type="InterPro" id="IPR016152">
    <property type="entry name" value="PTrfase/Anion_transptr"/>
</dbReference>
<keyword evidence="11" id="KW-1185">Reference proteome</keyword>
<dbReference type="InterPro" id="IPR013196">
    <property type="entry name" value="HTH_11"/>
</dbReference>
<evidence type="ECO:0000256" key="1">
    <source>
        <dbReference type="ARBA" id="ARBA00022679"/>
    </source>
</evidence>
<keyword evidence="2" id="KW-0677">Repeat</keyword>
<dbReference type="SUPFAM" id="SSF52794">
    <property type="entry name" value="PTS system IIB component-like"/>
    <property type="match status" value="1"/>
</dbReference>
<dbReference type="PANTHER" id="PTHR30185">
    <property type="entry name" value="CRYPTIC BETA-GLUCOSIDE BGL OPERON ANTITERMINATOR"/>
    <property type="match status" value="1"/>
</dbReference>
<dbReference type="Pfam" id="PF00359">
    <property type="entry name" value="PTS_EIIA_2"/>
    <property type="match status" value="1"/>
</dbReference>
<dbReference type="CDD" id="cd05568">
    <property type="entry name" value="PTS_IIB_bgl_like"/>
    <property type="match status" value="1"/>
</dbReference>
<evidence type="ECO:0000259" key="8">
    <source>
        <dbReference type="PROSITE" id="PS51099"/>
    </source>
</evidence>
<feature type="domain" description="PRD" evidence="9">
    <location>
        <begin position="299"/>
        <end position="406"/>
    </location>
</feature>
<feature type="region of interest" description="Disordered" evidence="6">
    <location>
        <begin position="577"/>
        <end position="598"/>
    </location>
</feature>
<dbReference type="InterPro" id="IPR050661">
    <property type="entry name" value="BglG_antiterminators"/>
</dbReference>
<dbReference type="Gene3D" id="1.10.1790.10">
    <property type="entry name" value="PRD domain"/>
    <property type="match status" value="2"/>
</dbReference>
<dbReference type="InterPro" id="IPR013011">
    <property type="entry name" value="PTS_EIIB_2"/>
</dbReference>
<dbReference type="PANTHER" id="PTHR30185:SF13">
    <property type="entry name" value="LICABCH OPERON REGULATOR-RELATED"/>
    <property type="match status" value="1"/>
</dbReference>
<dbReference type="GO" id="GO:0009401">
    <property type="term" value="P:phosphoenolpyruvate-dependent sugar phosphotransferase system"/>
    <property type="evidence" value="ECO:0007669"/>
    <property type="project" value="InterPro"/>
</dbReference>
<keyword evidence="3" id="KW-0805">Transcription regulation</keyword>
<organism evidence="10 11">
    <name type="scientific">Caldibacillus debilis GB1</name>
    <dbReference type="NCBI Taxonomy" id="1339248"/>
    <lineage>
        <taxon>Bacteria</taxon>
        <taxon>Bacillati</taxon>
        <taxon>Bacillota</taxon>
        <taxon>Bacilli</taxon>
        <taxon>Bacillales</taxon>
        <taxon>Bacillaceae</taxon>
        <taxon>Caldibacillus</taxon>
    </lineage>
</organism>